<dbReference type="OrthoDB" id="244097at2759"/>
<dbReference type="Pfam" id="PF02594">
    <property type="entry name" value="DUF167"/>
    <property type="match status" value="1"/>
</dbReference>
<dbReference type="PANTHER" id="PTHR13420:SF7">
    <property type="entry name" value="UPF0235 PROTEIN C15ORF40"/>
    <property type="match status" value="1"/>
</dbReference>
<accession>U4LUB0</accession>
<organism evidence="2 3">
    <name type="scientific">Pyronema omphalodes (strain CBS 100304)</name>
    <name type="common">Pyronema confluens</name>
    <dbReference type="NCBI Taxonomy" id="1076935"/>
    <lineage>
        <taxon>Eukaryota</taxon>
        <taxon>Fungi</taxon>
        <taxon>Dikarya</taxon>
        <taxon>Ascomycota</taxon>
        <taxon>Pezizomycotina</taxon>
        <taxon>Pezizomycetes</taxon>
        <taxon>Pezizales</taxon>
        <taxon>Pyronemataceae</taxon>
        <taxon>Pyronema</taxon>
    </lineage>
</organism>
<dbReference type="SUPFAM" id="SSF69786">
    <property type="entry name" value="YggU-like"/>
    <property type="match status" value="1"/>
</dbReference>
<dbReference type="SMART" id="SM01152">
    <property type="entry name" value="DUF167"/>
    <property type="match status" value="1"/>
</dbReference>
<proteinExistence type="inferred from homology"/>
<evidence type="ECO:0000313" key="3">
    <source>
        <dbReference type="Proteomes" id="UP000018144"/>
    </source>
</evidence>
<dbReference type="AlphaFoldDB" id="U4LUB0"/>
<evidence type="ECO:0000256" key="1">
    <source>
        <dbReference type="ARBA" id="ARBA00010364"/>
    </source>
</evidence>
<reference evidence="2 3" key="1">
    <citation type="journal article" date="2013" name="PLoS Genet.">
        <title>The genome and development-dependent transcriptomes of Pyronema confluens: a window into fungal evolution.</title>
        <authorList>
            <person name="Traeger S."/>
            <person name="Altegoer F."/>
            <person name="Freitag M."/>
            <person name="Gabaldon T."/>
            <person name="Kempken F."/>
            <person name="Kumar A."/>
            <person name="Marcet-Houben M."/>
            <person name="Poggeler S."/>
            <person name="Stajich J.E."/>
            <person name="Nowrousian M."/>
        </authorList>
    </citation>
    <scope>NUCLEOTIDE SEQUENCE [LARGE SCALE GENOMIC DNA]</scope>
    <source>
        <strain evidence="3">CBS 100304</strain>
        <tissue evidence="2">Vegetative mycelium</tissue>
    </source>
</reference>
<comment type="similarity">
    <text evidence="1">Belongs to the UPF0235 family.</text>
</comment>
<dbReference type="GO" id="GO:0005737">
    <property type="term" value="C:cytoplasm"/>
    <property type="evidence" value="ECO:0007669"/>
    <property type="project" value="TreeGrafter"/>
</dbReference>
<dbReference type="Proteomes" id="UP000018144">
    <property type="component" value="Unassembled WGS sequence"/>
</dbReference>
<protein>
    <submittedName>
        <fullName evidence="2">Similar to UPF0235 protein acc. no. Q54UW1</fullName>
    </submittedName>
</protein>
<keyword evidence="3" id="KW-1185">Reference proteome</keyword>
<dbReference type="PANTHER" id="PTHR13420">
    <property type="entry name" value="UPF0235 PROTEIN C15ORF40"/>
    <property type="match status" value="1"/>
</dbReference>
<sequence length="96" mass="10221">MAITKPSASILRLLLTIKPNAKTTSVVSVDPATSITLRIHAPPRDGEANEEALGLRKSDAQIIRGGKGREKVVELSGAGHISVEEAVRRLEGLVEE</sequence>
<gene>
    <name evidence="2" type="ORF">PCON_10850</name>
</gene>
<dbReference type="NCBIfam" id="TIGR00251">
    <property type="entry name" value="DUF167 family protein"/>
    <property type="match status" value="1"/>
</dbReference>
<dbReference type="EMBL" id="HF935604">
    <property type="protein sequence ID" value="CCX31501.1"/>
    <property type="molecule type" value="Genomic_DNA"/>
</dbReference>
<dbReference type="InterPro" id="IPR003746">
    <property type="entry name" value="DUF167"/>
</dbReference>
<evidence type="ECO:0000313" key="2">
    <source>
        <dbReference type="EMBL" id="CCX31501.1"/>
    </source>
</evidence>
<dbReference type="Gene3D" id="3.30.1200.10">
    <property type="entry name" value="YggU-like"/>
    <property type="match status" value="1"/>
</dbReference>
<dbReference type="InterPro" id="IPR036591">
    <property type="entry name" value="YggU-like_sf"/>
</dbReference>
<name>U4LUB0_PYROM</name>